<feature type="active site" description="Amidino-cysteine intermediate" evidence="2">
    <location>
        <position position="330"/>
    </location>
</feature>
<accession>A0ABU0WE31</accession>
<gene>
    <name evidence="2" type="primary">aguA</name>
    <name evidence="3" type="ORF">QSG27_06805</name>
</gene>
<dbReference type="Proteomes" id="UP001227317">
    <property type="component" value="Unassembled WGS sequence"/>
</dbReference>
<keyword evidence="4" id="KW-1185">Reference proteome</keyword>
<dbReference type="EMBL" id="JAUJFI010000021">
    <property type="protein sequence ID" value="MDQ2102401.1"/>
    <property type="molecule type" value="Genomic_DNA"/>
</dbReference>
<evidence type="ECO:0000256" key="1">
    <source>
        <dbReference type="ARBA" id="ARBA00022801"/>
    </source>
</evidence>
<dbReference type="EC" id="3.5.3.12" evidence="2"/>
<evidence type="ECO:0000313" key="4">
    <source>
        <dbReference type="Proteomes" id="UP001227317"/>
    </source>
</evidence>
<dbReference type="HAMAP" id="MF_01841">
    <property type="entry name" value="Agmatine_deimin"/>
    <property type="match status" value="1"/>
</dbReference>
<evidence type="ECO:0000313" key="3">
    <source>
        <dbReference type="EMBL" id="MDQ2102401.1"/>
    </source>
</evidence>
<name>A0ABU0WE31_9PROT</name>
<dbReference type="SUPFAM" id="SSF55909">
    <property type="entry name" value="Pentein"/>
    <property type="match status" value="1"/>
</dbReference>
<comment type="caution">
    <text evidence="3">The sequence shown here is derived from an EMBL/GenBank/DDBJ whole genome shotgun (WGS) entry which is preliminary data.</text>
</comment>
<dbReference type="PANTHER" id="PTHR31377">
    <property type="entry name" value="AGMATINE DEIMINASE-RELATED"/>
    <property type="match status" value="1"/>
</dbReference>
<sequence length="344" mass="37849">MTTPAAEGFTMPGEWERHTRCWMAWPCRPETWPDGAFDAAAAAYTDVARSISRFEPVTMVCDPADVADASLACGPGVEILPLPISDSWVRDTGPSFVIDGKGRLAGVHWRFNAWGGNYPDCAKDQQVGRLMLEHLGLRRFEAPLVMEGGSFHVDGEGTLLTTEQCLLNPNRNPHLGKAEIEELLKEHLGISTVIWLGEGYQDDETDGHIDEIALFVKPGVVMAITTDDPGDANFKAFQDNLDRLKRARDAQGRELEVIPVRQPARRDENGVRLTLSYTNLYIANGGIVMPAFEDPADDEAFRIVRRAFPDREVVQIPALDIVRGGGGIHCITQQQPVGTTSDQS</sequence>
<dbReference type="InterPro" id="IPR007466">
    <property type="entry name" value="Peptidyl-Arg-deiminase_porph"/>
</dbReference>
<keyword evidence="1 2" id="KW-0378">Hydrolase</keyword>
<protein>
    <recommendedName>
        <fullName evidence="2">Putative agmatine deiminase</fullName>
        <ecNumber evidence="2">3.5.3.12</ecNumber>
    </recommendedName>
    <alternativeName>
        <fullName evidence="2">Agmatine iminohydrolase</fullName>
    </alternativeName>
</protein>
<dbReference type="Pfam" id="PF04371">
    <property type="entry name" value="PAD_porph"/>
    <property type="match status" value="1"/>
</dbReference>
<dbReference type="Gene3D" id="3.75.10.10">
    <property type="entry name" value="L-arginine/glycine Amidinotransferase, Chain A"/>
    <property type="match status" value="1"/>
</dbReference>
<dbReference type="PANTHER" id="PTHR31377:SF0">
    <property type="entry name" value="AGMATINE DEIMINASE-RELATED"/>
    <property type="match status" value="1"/>
</dbReference>
<comment type="catalytic activity">
    <reaction evidence="2">
        <text>agmatine + H2O = N-carbamoylputrescine + NH4(+)</text>
        <dbReference type="Rhea" id="RHEA:18037"/>
        <dbReference type="ChEBI" id="CHEBI:15377"/>
        <dbReference type="ChEBI" id="CHEBI:28938"/>
        <dbReference type="ChEBI" id="CHEBI:58145"/>
        <dbReference type="ChEBI" id="CHEBI:58318"/>
        <dbReference type="EC" id="3.5.3.12"/>
    </reaction>
</comment>
<comment type="similarity">
    <text evidence="2">Belongs to the agmatine deiminase family.</text>
</comment>
<dbReference type="RefSeq" id="WP_306704480.1">
    <property type="nucleotide sequence ID" value="NZ_JAUJFI010000021.1"/>
</dbReference>
<dbReference type="InterPro" id="IPR017754">
    <property type="entry name" value="Agmatine_deiminase"/>
</dbReference>
<organism evidence="3 4">
    <name type="scientific">Azospirillum isscasi</name>
    <dbReference type="NCBI Taxonomy" id="3053926"/>
    <lineage>
        <taxon>Bacteria</taxon>
        <taxon>Pseudomonadati</taxon>
        <taxon>Pseudomonadota</taxon>
        <taxon>Alphaproteobacteria</taxon>
        <taxon>Rhodospirillales</taxon>
        <taxon>Azospirillaceae</taxon>
        <taxon>Azospirillum</taxon>
    </lineage>
</organism>
<evidence type="ECO:0000256" key="2">
    <source>
        <dbReference type="HAMAP-Rule" id="MF_01841"/>
    </source>
</evidence>
<proteinExistence type="inferred from homology"/>
<reference evidence="3 4" key="1">
    <citation type="submission" date="2023-06" db="EMBL/GenBank/DDBJ databases">
        <title>Azospirillum isscasensis sp.nov, a bacterium isolated from rhizosphere soil of rice.</title>
        <authorList>
            <person name="Wang H."/>
        </authorList>
    </citation>
    <scope>NUCLEOTIDE SEQUENCE [LARGE SCALE GENOMIC DNA]</scope>
    <source>
        <strain evidence="3 4">C340-1</strain>
    </source>
</reference>